<dbReference type="Proteomes" id="UP000001570">
    <property type="component" value="Chromosome"/>
</dbReference>
<sequence>MNAIENQFILPTLTATNLNFIPEPFKTGFDITNKKKRICTFMMKRPFDSTTIFHIRLNLKKGVGGDFMFGEGFYPTCSTMPYLLNCTSDWVKVKLKYTLHYILYEESELFYQMLN</sequence>
<proteinExistence type="predicted"/>
<protein>
    <submittedName>
        <fullName evidence="1">Uncharacterized protein</fullName>
    </submittedName>
</protein>
<gene>
    <name evidence="1" type="primary">yzzP</name>
    <name evidence="1" type="ORF">BSU_17845</name>
</gene>
<dbReference type="RefSeq" id="WP_119123061.1">
    <property type="nucleotide sequence ID" value="NC_000964.3"/>
</dbReference>
<accession>A0A2K4Z9J3</accession>
<evidence type="ECO:0000313" key="1">
    <source>
        <dbReference type="EMBL" id="SOX90558.1"/>
    </source>
</evidence>
<dbReference type="InParanoid" id="A0A2K4Z9J3"/>
<dbReference type="EMBL" id="AL009126">
    <property type="protein sequence ID" value="SOX90558.1"/>
    <property type="molecule type" value="Genomic_DNA"/>
</dbReference>
<organism evidence="1 2">
    <name type="scientific">Bacillus subtilis (strain 168)</name>
    <dbReference type="NCBI Taxonomy" id="224308"/>
    <lineage>
        <taxon>Bacteria</taxon>
        <taxon>Bacillati</taxon>
        <taxon>Bacillota</taxon>
        <taxon>Bacilli</taxon>
        <taxon>Bacillales</taxon>
        <taxon>Bacillaceae</taxon>
        <taxon>Bacillus</taxon>
    </lineage>
</organism>
<dbReference type="AlphaFoldDB" id="A0A2K4Z9J3"/>
<reference evidence="1 2" key="1">
    <citation type="journal article" date="1997" name="Nature">
        <title>The complete genome sequence of the Gram-positive bacterium Bacillus subtilis.</title>
        <authorList>
            <person name="Kunst F."/>
            <person name="Ogasawara N."/>
            <person name="Moszer I."/>
            <person name="Albertini A.M."/>
            <person name="Alloni G."/>
            <person name="Azevedo V."/>
            <person name="Bertero M.G."/>
            <person name="Bessieres P."/>
            <person name="Bolotin A."/>
            <person name="Borchert S."/>
            <person name="Borriss R."/>
            <person name="Boursier L."/>
            <person name="Brans A."/>
            <person name="Braun M."/>
            <person name="Brignell S.C."/>
            <person name="Bron S."/>
            <person name="Brouillet S."/>
            <person name="Bruschi C.V."/>
            <person name="Caldwell B."/>
            <person name="Capuano V."/>
            <person name="Carter N.M."/>
            <person name="Choi S.K."/>
            <person name="Codani J.J."/>
            <person name="Connerton I.F."/>
            <person name="Cummings N.J."/>
            <person name="Daniel R.A."/>
            <person name="Denizot F."/>
            <person name="Devine K.M."/>
            <person name="Dusterhoft A."/>
            <person name="Ehrlich S.D."/>
            <person name="Emmerson P.T."/>
            <person name="Entian K.D."/>
            <person name="Errington J."/>
            <person name="Fabret C."/>
            <person name="Ferrari E."/>
            <person name="Foulger D."/>
            <person name="Fritz C."/>
            <person name="Fujita M."/>
            <person name="Fujita Y."/>
            <person name="Fuma S."/>
            <person name="Galizzi A."/>
            <person name="Galleron N."/>
            <person name="Ghim S.Y."/>
            <person name="Glaser P."/>
            <person name="Goffeau A."/>
            <person name="Golightly E.J."/>
            <person name="Grandi G."/>
            <person name="Guiseppi G."/>
            <person name="Guy B.J."/>
            <person name="Haga K."/>
            <person name="Haiech J."/>
            <person name="Harwood C.R."/>
            <person name="Henaut A."/>
            <person name="Hilbert H."/>
            <person name="Holsappel S."/>
            <person name="Hosono S."/>
            <person name="Hullo M.F."/>
            <person name="Itaya M."/>
            <person name="Jones L."/>
            <person name="Joris B."/>
            <person name="Karamata D."/>
            <person name="Kasahara Y."/>
            <person name="Klaerr-Blanchard M."/>
            <person name="Klein C."/>
            <person name="Kobayashi Y."/>
            <person name="Koetter P."/>
            <person name="Koningstein G."/>
            <person name="Krogh S."/>
            <person name="Kumano M."/>
            <person name="Kurita K."/>
            <person name="Lapidus A."/>
            <person name="Lardinois S."/>
            <person name="Lauber J."/>
            <person name="Lazarevic V."/>
            <person name="Lee S.M."/>
            <person name="Levine A."/>
            <person name="Liu H."/>
            <person name="Masuda S."/>
            <person name="Mauel C."/>
            <person name="Medigue C."/>
            <person name="Medina N."/>
            <person name="Mellado R.P."/>
            <person name="Mizuno M."/>
            <person name="Moestl D."/>
            <person name="Nakai S."/>
            <person name="Noback M."/>
            <person name="Noone D."/>
            <person name="O'Reilly M."/>
            <person name="Ogawa K."/>
            <person name="Ogiwara A."/>
            <person name="Oudega B."/>
            <person name="Park S.H."/>
            <person name="Parro V."/>
            <person name="Pohl T.M."/>
            <person name="Portetelle D."/>
            <person name="Porwollik S."/>
            <person name="Prescott A.M."/>
            <person name="Presecan E."/>
            <person name="Pujic P."/>
            <person name="Purnelle B."/>
            <person name="Rapoport G."/>
            <person name="Rey M."/>
            <person name="Reynolds S."/>
            <person name="Rieger M."/>
            <person name="Rivolta C."/>
            <person name="Rocha E."/>
            <person name="Roche B."/>
            <person name="Rose M."/>
            <person name="Sadaie Y."/>
            <person name="Sato T."/>
            <person name="Scanlan E."/>
            <person name="Schleich S."/>
            <person name="Schroeter R."/>
            <person name="Scoffone F."/>
            <person name="Sekiguchi J."/>
            <person name="Sekowska A."/>
            <person name="Seror S.J."/>
            <person name="Serror P."/>
            <person name="Shin B.S."/>
            <person name="Soldo B."/>
            <person name="Sorokin A."/>
            <person name="Tacconi E."/>
            <person name="Takagi T."/>
            <person name="Takahashi H."/>
            <person name="Takemaru K."/>
            <person name="Takeuchi M."/>
            <person name="Tamakoshi A."/>
            <person name="Tanaka T."/>
            <person name="Terpstra P."/>
            <person name="Tognoni A."/>
            <person name="Tosato V."/>
            <person name="Uchiyama S."/>
            <person name="Vandenbol M."/>
            <person name="Vannier F."/>
            <person name="Vassarotti A."/>
            <person name="Viari A."/>
            <person name="Wambutt R."/>
            <person name="Wedler E."/>
            <person name="Wedler H."/>
            <person name="Weitzenegger T."/>
            <person name="Winters P."/>
            <person name="Wipat A."/>
            <person name="Yamamoto H."/>
            <person name="Yamane K."/>
            <person name="Yasumoto K."/>
            <person name="Yata K."/>
            <person name="Yoshida K."/>
            <person name="Yoshikawa H.F."/>
            <person name="Zumstein E."/>
            <person name="Yoshikawa H."/>
            <person name="Danchin A."/>
        </authorList>
    </citation>
    <scope>NUCLEOTIDE SEQUENCE [LARGE SCALE GENOMIC DNA]</scope>
    <source>
        <strain evidence="1 2">168</strain>
    </source>
</reference>
<name>A0A2K4Z9J3_BACSU</name>
<dbReference type="EnsemblBacteria" id="SOX90558">
    <property type="protein sequence ID" value="SOX90558"/>
    <property type="gene ID" value="BSU_17845"/>
</dbReference>
<keyword evidence="2" id="KW-1185">Reference proteome</keyword>
<dbReference type="RefSeq" id="YP_009513960.1">
    <property type="nucleotide sequence ID" value="NC_000964.3"/>
</dbReference>
<evidence type="ECO:0000313" key="2">
    <source>
        <dbReference type="Proteomes" id="UP000001570"/>
    </source>
</evidence>
<dbReference type="GeneID" id="37862859"/>